<dbReference type="Proteomes" id="UP000258016">
    <property type="component" value="Chromosome"/>
</dbReference>
<accession>A0ABN5B9I7</accession>
<feature type="domain" description="Methyl-accepting transducer" evidence="4">
    <location>
        <begin position="291"/>
        <end position="520"/>
    </location>
</feature>
<feature type="transmembrane region" description="Helical" evidence="3">
    <location>
        <begin position="149"/>
        <end position="169"/>
    </location>
</feature>
<keyword evidence="6" id="KW-1185">Reference proteome</keyword>
<keyword evidence="3" id="KW-0472">Membrane</keyword>
<keyword evidence="1 2" id="KW-0807">Transducer</keyword>
<proteinExistence type="predicted"/>
<dbReference type="EMBL" id="CP020083">
    <property type="protein sequence ID" value="ASR52405.1"/>
    <property type="molecule type" value="Genomic_DNA"/>
</dbReference>
<protein>
    <recommendedName>
        <fullName evidence="4">Methyl-accepting transducer domain-containing protein</fullName>
    </recommendedName>
</protein>
<evidence type="ECO:0000313" key="5">
    <source>
        <dbReference type="EMBL" id="ASR52405.1"/>
    </source>
</evidence>
<dbReference type="PROSITE" id="PS50111">
    <property type="entry name" value="CHEMOTAXIS_TRANSDUC_2"/>
    <property type="match status" value="1"/>
</dbReference>
<dbReference type="Gene3D" id="1.10.287.950">
    <property type="entry name" value="Methyl-accepting chemotaxis protein"/>
    <property type="match status" value="1"/>
</dbReference>
<feature type="transmembrane region" description="Helical" evidence="3">
    <location>
        <begin position="200"/>
        <end position="220"/>
    </location>
</feature>
<evidence type="ECO:0000313" key="6">
    <source>
        <dbReference type="Proteomes" id="UP000258016"/>
    </source>
</evidence>
<name>A0ABN5B9I7_9SPHN</name>
<dbReference type="Pfam" id="PF00015">
    <property type="entry name" value="MCPsignal"/>
    <property type="match status" value="1"/>
</dbReference>
<reference evidence="5 6" key="1">
    <citation type="submission" date="2017-03" db="EMBL/GenBank/DDBJ databases">
        <title>Complete genome sequence of Blastomonas fulva degrading microcsystin LR.</title>
        <authorList>
            <person name="Lee H.-g."/>
            <person name="Jin L."/>
            <person name="oh H.-M."/>
        </authorList>
    </citation>
    <scope>NUCLEOTIDE SEQUENCE [LARGE SCALE GENOMIC DNA]</scope>
    <source>
        <strain evidence="5 6">T2</strain>
    </source>
</reference>
<organism evidence="5 6">
    <name type="scientific">Blastomonas fulva</name>
    <dbReference type="NCBI Taxonomy" id="1550728"/>
    <lineage>
        <taxon>Bacteria</taxon>
        <taxon>Pseudomonadati</taxon>
        <taxon>Pseudomonadota</taxon>
        <taxon>Alphaproteobacteria</taxon>
        <taxon>Sphingomonadales</taxon>
        <taxon>Sphingomonadaceae</taxon>
        <taxon>Blastomonas</taxon>
    </lineage>
</organism>
<dbReference type="PANTHER" id="PTHR32089">
    <property type="entry name" value="METHYL-ACCEPTING CHEMOTAXIS PROTEIN MCPB"/>
    <property type="match status" value="1"/>
</dbReference>
<dbReference type="InterPro" id="IPR004089">
    <property type="entry name" value="MCPsignal_dom"/>
</dbReference>
<dbReference type="SUPFAM" id="SSF58104">
    <property type="entry name" value="Methyl-accepting chemotaxis protein (MCP) signaling domain"/>
    <property type="match status" value="1"/>
</dbReference>
<evidence type="ECO:0000256" key="1">
    <source>
        <dbReference type="ARBA" id="ARBA00023224"/>
    </source>
</evidence>
<dbReference type="PANTHER" id="PTHR32089:SF112">
    <property type="entry name" value="LYSOZYME-LIKE PROTEIN-RELATED"/>
    <property type="match status" value="1"/>
</dbReference>
<feature type="transmembrane region" description="Helical" evidence="3">
    <location>
        <begin position="76"/>
        <end position="95"/>
    </location>
</feature>
<dbReference type="SMART" id="SM00283">
    <property type="entry name" value="MA"/>
    <property type="match status" value="1"/>
</dbReference>
<gene>
    <name evidence="5" type="ORF">B5J99_13835</name>
</gene>
<keyword evidence="3" id="KW-0812">Transmembrane</keyword>
<keyword evidence="3" id="KW-1133">Transmembrane helix</keyword>
<evidence type="ECO:0000259" key="4">
    <source>
        <dbReference type="PROSITE" id="PS50111"/>
    </source>
</evidence>
<evidence type="ECO:0000256" key="3">
    <source>
        <dbReference type="SAM" id="Phobius"/>
    </source>
</evidence>
<feature type="transmembrane region" description="Helical" evidence="3">
    <location>
        <begin position="49"/>
        <end position="70"/>
    </location>
</feature>
<sequence>MVRTGRSSFAHIARRCVGSVRRSLANIAYGGEIRSADAAGMAAQHMQRVCAGVTAMIPSVSVVAVVLGLATWNTPGLMLTMLGFLLTLGTMAAMIPVNIRLKKLLEADSGEIQNDLKALTHHFTANAVLSGIAWSMIIAGMLTSEVPHLSDLGITIGIAATAIGSMNYLSLPGTNLIWLVSITSGTCIAINATGFTVDPYFYPLVICFAVIVWRSTMVFCRHFAGYIRQSQELVVVREREFAAEQRKVQERAEQDRSAQAMLAQQRDRHLQERSRAMADLAEAFDRSVMHTIDSLGTALTQLGVCASALHEIGEETGQSAAQVTARAANVGMSVQNVAGAAAQLSQSAHSIAQRVEDQHLAATAARSSSLEGSEAVGALAQQAAKVSQIATLIEEIASQTNLLALNATIEAARAGEAGRGFAVVAHEVKQLAGQTRGAINSVGQTVNGIRTRMSLAETTIDSIAGQIDLVSEGAAHIARVITEQSEATLGINSHAQQVASDARSMEDTARTVSHNAHRVKSMSDDMREVTARLEDQASALRIASAAFLAELKAA</sequence>
<evidence type="ECO:0000256" key="2">
    <source>
        <dbReference type="PROSITE-ProRule" id="PRU00284"/>
    </source>
</evidence>
<feature type="transmembrane region" description="Helical" evidence="3">
    <location>
        <begin position="123"/>
        <end position="143"/>
    </location>
</feature>